<evidence type="ECO:0000256" key="1">
    <source>
        <dbReference type="ARBA" id="ARBA00022801"/>
    </source>
</evidence>
<dbReference type="GO" id="GO:0016787">
    <property type="term" value="F:hydrolase activity"/>
    <property type="evidence" value="ECO:0007669"/>
    <property type="project" value="UniProtKB-KW"/>
</dbReference>
<comment type="caution">
    <text evidence="3">The sequence shown here is derived from an EMBL/GenBank/DDBJ whole genome shotgun (WGS) entry which is preliminary data.</text>
</comment>
<dbReference type="Pfam" id="PF20434">
    <property type="entry name" value="BD-FAE"/>
    <property type="match status" value="1"/>
</dbReference>
<reference evidence="3" key="1">
    <citation type="submission" date="2020-10" db="EMBL/GenBank/DDBJ databases">
        <authorList>
            <person name="Gilroy R."/>
        </authorList>
    </citation>
    <scope>NUCLEOTIDE SEQUENCE</scope>
    <source>
        <strain evidence="3">ChiBcec2-4451</strain>
    </source>
</reference>
<organism evidence="3 4">
    <name type="scientific">Candidatus Pullilachnospira stercoravium</name>
    <dbReference type="NCBI Taxonomy" id="2840913"/>
    <lineage>
        <taxon>Bacteria</taxon>
        <taxon>Bacillati</taxon>
        <taxon>Bacillota</taxon>
        <taxon>Clostridia</taxon>
        <taxon>Lachnospirales</taxon>
        <taxon>Lachnospiraceae</taxon>
        <taxon>Lachnospiraceae incertae sedis</taxon>
        <taxon>Candidatus Pullilachnospira</taxon>
    </lineage>
</organism>
<evidence type="ECO:0000313" key="4">
    <source>
        <dbReference type="Proteomes" id="UP000886723"/>
    </source>
</evidence>
<dbReference type="PANTHER" id="PTHR48081:SF6">
    <property type="entry name" value="PEPTIDASE S9 PROLYL OLIGOPEPTIDASE CATALYTIC DOMAIN-CONTAINING PROTEIN"/>
    <property type="match status" value="1"/>
</dbReference>
<sequence length="285" mass="32227">MIHERIDINPDYGKVHAAKPGEQPYLVTYVQPESEELIRSHKRPAVIICPGGAYRMKSDREAEVVALRYLAAGFHAFVLQYSVAPSRYPCALLELAESVALVRSRAGEWNIDPERIFVLGFSAGGHLAGCLGTMWDGELLDEALGATYVSGTGRKMWKPDGMILCYPVITMGEYTHQESRSLLLGEQDTEEMRRYLSLENRVTDKTVPAFLWHTQEDADVPVENSLQFAMALRKNRIPFELHIYEKGCHGLSLCDETVDDGNKDRLLLPDNTGWLKMSVNWLKRR</sequence>
<keyword evidence="1 3" id="KW-0378">Hydrolase</keyword>
<protein>
    <submittedName>
        <fullName evidence="3">Alpha/beta hydrolase</fullName>
    </submittedName>
</protein>
<proteinExistence type="predicted"/>
<dbReference type="AlphaFoldDB" id="A0A9D1NV95"/>
<dbReference type="SUPFAM" id="SSF53474">
    <property type="entry name" value="alpha/beta-Hydrolases"/>
    <property type="match status" value="1"/>
</dbReference>
<dbReference type="Gene3D" id="3.40.50.1820">
    <property type="entry name" value="alpha/beta hydrolase"/>
    <property type="match status" value="1"/>
</dbReference>
<gene>
    <name evidence="3" type="ORF">IAA63_08295</name>
</gene>
<dbReference type="InterPro" id="IPR049492">
    <property type="entry name" value="BD-FAE-like_dom"/>
</dbReference>
<dbReference type="InterPro" id="IPR029058">
    <property type="entry name" value="AB_hydrolase_fold"/>
</dbReference>
<name>A0A9D1NV95_9FIRM</name>
<reference evidence="3" key="2">
    <citation type="journal article" date="2021" name="PeerJ">
        <title>Extensive microbial diversity within the chicken gut microbiome revealed by metagenomics and culture.</title>
        <authorList>
            <person name="Gilroy R."/>
            <person name="Ravi A."/>
            <person name="Getino M."/>
            <person name="Pursley I."/>
            <person name="Horton D.L."/>
            <person name="Alikhan N.F."/>
            <person name="Baker D."/>
            <person name="Gharbi K."/>
            <person name="Hall N."/>
            <person name="Watson M."/>
            <person name="Adriaenssens E.M."/>
            <person name="Foster-Nyarko E."/>
            <person name="Jarju S."/>
            <person name="Secka A."/>
            <person name="Antonio M."/>
            <person name="Oren A."/>
            <person name="Chaudhuri R.R."/>
            <person name="La Ragione R."/>
            <person name="Hildebrand F."/>
            <person name="Pallen M.J."/>
        </authorList>
    </citation>
    <scope>NUCLEOTIDE SEQUENCE</scope>
    <source>
        <strain evidence="3">ChiBcec2-4451</strain>
    </source>
</reference>
<dbReference type="EMBL" id="DVON01000178">
    <property type="protein sequence ID" value="HIV13118.1"/>
    <property type="molecule type" value="Genomic_DNA"/>
</dbReference>
<dbReference type="PANTHER" id="PTHR48081">
    <property type="entry name" value="AB HYDROLASE SUPERFAMILY PROTEIN C4A8.06C"/>
    <property type="match status" value="1"/>
</dbReference>
<dbReference type="Proteomes" id="UP000886723">
    <property type="component" value="Unassembled WGS sequence"/>
</dbReference>
<evidence type="ECO:0000259" key="2">
    <source>
        <dbReference type="Pfam" id="PF20434"/>
    </source>
</evidence>
<accession>A0A9D1NV95</accession>
<feature type="domain" description="BD-FAE-like" evidence="2">
    <location>
        <begin position="40"/>
        <end position="232"/>
    </location>
</feature>
<dbReference type="InterPro" id="IPR050300">
    <property type="entry name" value="GDXG_lipolytic_enzyme"/>
</dbReference>
<evidence type="ECO:0000313" key="3">
    <source>
        <dbReference type="EMBL" id="HIV13118.1"/>
    </source>
</evidence>